<evidence type="ECO:0000256" key="11">
    <source>
        <dbReference type="ARBA" id="ARBA00023163"/>
    </source>
</evidence>
<evidence type="ECO:0000256" key="15">
    <source>
        <dbReference type="SAM" id="MobiDB-lite"/>
    </source>
</evidence>
<dbReference type="SUPFAM" id="SSF55729">
    <property type="entry name" value="Acyl-CoA N-acyltransferases (Nat)"/>
    <property type="match status" value="1"/>
</dbReference>
<dbReference type="PANTHER" id="PTHR10615">
    <property type="entry name" value="HISTONE ACETYLTRANSFERASE"/>
    <property type="match status" value="1"/>
</dbReference>
<keyword evidence="11" id="KW-0804">Transcription</keyword>
<keyword evidence="7" id="KW-0863">Zinc-finger</keyword>
<dbReference type="InterPro" id="IPR025995">
    <property type="entry name" value="Tudor-knot"/>
</dbReference>
<evidence type="ECO:0000256" key="2">
    <source>
        <dbReference type="ARBA" id="ARBA00010107"/>
    </source>
</evidence>
<feature type="compositionally biased region" description="Polar residues" evidence="15">
    <location>
        <begin position="88"/>
        <end position="97"/>
    </location>
</feature>
<keyword evidence="6" id="KW-0227">DNA damage</keyword>
<keyword evidence="8" id="KW-0862">Zinc</keyword>
<keyword evidence="13" id="KW-0539">Nucleus</keyword>
<evidence type="ECO:0000256" key="3">
    <source>
        <dbReference type="ARBA" id="ARBA00013184"/>
    </source>
</evidence>
<dbReference type="InterPro" id="IPR016181">
    <property type="entry name" value="Acyl_CoA_acyltransferase"/>
</dbReference>
<keyword evidence="12" id="KW-0234">DNA repair</keyword>
<evidence type="ECO:0000256" key="13">
    <source>
        <dbReference type="ARBA" id="ARBA00023242"/>
    </source>
</evidence>
<name>A0ABQ7HWM9_9MICR</name>
<evidence type="ECO:0000256" key="10">
    <source>
        <dbReference type="ARBA" id="ARBA00023015"/>
    </source>
</evidence>
<organism evidence="17 18">
    <name type="scientific">Astathelohania contejeani</name>
    <dbReference type="NCBI Taxonomy" id="164912"/>
    <lineage>
        <taxon>Eukaryota</taxon>
        <taxon>Fungi</taxon>
        <taxon>Fungi incertae sedis</taxon>
        <taxon>Microsporidia</taxon>
        <taxon>Astathelohaniidae</taxon>
        <taxon>Astathelohania</taxon>
    </lineage>
</organism>
<keyword evidence="5" id="KW-0479">Metal-binding</keyword>
<evidence type="ECO:0000256" key="7">
    <source>
        <dbReference type="ARBA" id="ARBA00022771"/>
    </source>
</evidence>
<dbReference type="InterPro" id="IPR036388">
    <property type="entry name" value="WH-like_DNA-bd_sf"/>
</dbReference>
<dbReference type="PROSITE" id="PS51726">
    <property type="entry name" value="MYST_HAT"/>
    <property type="match status" value="1"/>
</dbReference>
<dbReference type="SUPFAM" id="SSF54160">
    <property type="entry name" value="Chromo domain-like"/>
    <property type="match status" value="1"/>
</dbReference>
<keyword evidence="14" id="KW-0012">Acyltransferase</keyword>
<gene>
    <name evidence="17" type="primary">ESA1</name>
    <name evidence="17" type="ORF">TCON_2216</name>
</gene>
<evidence type="ECO:0000256" key="14">
    <source>
        <dbReference type="ARBA" id="ARBA00023315"/>
    </source>
</evidence>
<dbReference type="InterPro" id="IPR040706">
    <property type="entry name" value="Zf-MYST"/>
</dbReference>
<evidence type="ECO:0000256" key="4">
    <source>
        <dbReference type="ARBA" id="ARBA00022679"/>
    </source>
</evidence>
<keyword evidence="18" id="KW-1185">Reference proteome</keyword>
<feature type="region of interest" description="Disordered" evidence="15">
    <location>
        <begin position="74"/>
        <end position="107"/>
    </location>
</feature>
<dbReference type="Pfam" id="PF17772">
    <property type="entry name" value="zf-MYST"/>
    <property type="match status" value="1"/>
</dbReference>
<evidence type="ECO:0000256" key="9">
    <source>
        <dbReference type="ARBA" id="ARBA00022990"/>
    </source>
</evidence>
<dbReference type="EMBL" id="SBIQ01000224">
    <property type="protein sequence ID" value="KAF7682563.1"/>
    <property type="molecule type" value="Genomic_DNA"/>
</dbReference>
<comment type="subcellular location">
    <subcellularLocation>
        <location evidence="1">Nucleus</location>
    </subcellularLocation>
</comment>
<accession>A0ABQ7HWM9</accession>
<evidence type="ECO:0000259" key="16">
    <source>
        <dbReference type="PROSITE" id="PS51726"/>
    </source>
</evidence>
<evidence type="ECO:0000256" key="6">
    <source>
        <dbReference type="ARBA" id="ARBA00022763"/>
    </source>
</evidence>
<evidence type="ECO:0000313" key="17">
    <source>
        <dbReference type="EMBL" id="KAF7682563.1"/>
    </source>
</evidence>
<dbReference type="InterPro" id="IPR000953">
    <property type="entry name" value="Chromo/chromo_shadow_dom"/>
</dbReference>
<evidence type="ECO:0000256" key="5">
    <source>
        <dbReference type="ARBA" id="ARBA00022723"/>
    </source>
</evidence>
<dbReference type="Pfam" id="PF11717">
    <property type="entry name" value="Tudor-knot"/>
    <property type="match status" value="1"/>
</dbReference>
<dbReference type="PANTHER" id="PTHR10615:SF219">
    <property type="entry name" value="HISTONE ACETYLTRANSFERASE KAT5"/>
    <property type="match status" value="1"/>
</dbReference>
<dbReference type="InterPro" id="IPR002717">
    <property type="entry name" value="HAT_MYST-type"/>
</dbReference>
<dbReference type="SMART" id="SM00298">
    <property type="entry name" value="CHROMO"/>
    <property type="match status" value="1"/>
</dbReference>
<dbReference type="Gene3D" id="1.10.10.10">
    <property type="entry name" value="Winged helix-like DNA-binding domain superfamily/Winged helix DNA-binding domain"/>
    <property type="match status" value="1"/>
</dbReference>
<sequence>MKLEEIEPGYKIPIKKKVGENTEKRKGEILAVRTVDNRIQFYVHYIDFNRRLDEWVDQSNLILENSSEIEIPRKKRKTEELKKKNSSQRKSIISNNMSDEDEDQNTTAVRAASNSYAIMTEEIYRVKNVSRIQIGKYRIDGWYFSPYPEEVASSEIVYICEFCLFYMATPDQLRQHAKECNLRHPPGNEIYRSPEFSFFELDGHIQKNYCRNLSLISKLFLDHKTLYYDVDPFLFYVLCVCDDTGYHIVGYFSKEKISSQGYNLACILTLPHQQRKGYGKVLIDFSYLLSKKEKKIASPEKPLSDLGLLSYRTYWKQTILDYIKDLDGVSIKEISEHTAITEEDILGTLTANSMLRFYDGEIIYFLDEKDLNKKNEKRVFEKYLKWRTHEFTPGQISMF</sequence>
<dbReference type="Gene3D" id="3.40.630.30">
    <property type="match status" value="1"/>
</dbReference>
<dbReference type="Gene3D" id="2.30.30.140">
    <property type="match status" value="1"/>
</dbReference>
<keyword evidence="9" id="KW-0007">Acetylation</keyword>
<dbReference type="Gene3D" id="3.30.60.60">
    <property type="entry name" value="N-acetyl transferase-like"/>
    <property type="match status" value="1"/>
</dbReference>
<dbReference type="Pfam" id="PF01853">
    <property type="entry name" value="MOZ_SAS"/>
    <property type="match status" value="1"/>
</dbReference>
<feature type="domain" description="MYST-type HAT" evidence="16">
    <location>
        <begin position="124"/>
        <end position="388"/>
    </location>
</feature>
<dbReference type="InterPro" id="IPR016197">
    <property type="entry name" value="Chromo-like_dom_sf"/>
</dbReference>
<dbReference type="EC" id="2.3.1.48" evidence="3"/>
<evidence type="ECO:0000256" key="8">
    <source>
        <dbReference type="ARBA" id="ARBA00022833"/>
    </source>
</evidence>
<proteinExistence type="inferred from homology"/>
<dbReference type="Proteomes" id="UP001516464">
    <property type="component" value="Unassembled WGS sequence"/>
</dbReference>
<reference evidence="17 18" key="1">
    <citation type="submission" date="2019-01" db="EMBL/GenBank/DDBJ databases">
        <title>Genomes sequencing and comparative genomics of infectious freshwater microsporidia, Cucumispora dikerogammari and Thelohania contejeani.</title>
        <authorList>
            <person name="Cormier A."/>
            <person name="Giraud I."/>
            <person name="Wattier R."/>
            <person name="Teixeira M."/>
            <person name="Grandjean F."/>
            <person name="Rigaud T."/>
            <person name="Cordaux R."/>
        </authorList>
    </citation>
    <scope>NUCLEOTIDE SEQUENCE [LARGE SCALE GENOMIC DNA]</scope>
    <source>
        <strain evidence="17">T1</strain>
        <tissue evidence="17">Spores</tissue>
    </source>
</reference>
<evidence type="ECO:0000313" key="18">
    <source>
        <dbReference type="Proteomes" id="UP001516464"/>
    </source>
</evidence>
<dbReference type="InterPro" id="IPR050603">
    <property type="entry name" value="MYST_HAT"/>
</dbReference>
<evidence type="ECO:0000256" key="12">
    <source>
        <dbReference type="ARBA" id="ARBA00023204"/>
    </source>
</evidence>
<comment type="caution">
    <text evidence="17">The sequence shown here is derived from an EMBL/GenBank/DDBJ whole genome shotgun (WGS) entry which is preliminary data.</text>
</comment>
<comment type="similarity">
    <text evidence="2">Belongs to the MYST (SAS/MOZ) family.</text>
</comment>
<protein>
    <recommendedName>
        <fullName evidence="3">histone acetyltransferase</fullName>
        <ecNumber evidence="3">2.3.1.48</ecNumber>
    </recommendedName>
</protein>
<keyword evidence="4" id="KW-0808">Transferase</keyword>
<evidence type="ECO:0000256" key="1">
    <source>
        <dbReference type="ARBA" id="ARBA00004123"/>
    </source>
</evidence>
<keyword evidence="10" id="KW-0805">Transcription regulation</keyword>